<name>Q0UEZ2_PHANO</name>
<dbReference type="GeneID" id="5976864"/>
<dbReference type="RefSeq" id="XP_001799959.1">
    <property type="nucleotide sequence ID" value="XM_001799907.1"/>
</dbReference>
<dbReference type="AlphaFoldDB" id="Q0UEZ2"/>
<proteinExistence type="predicted"/>
<evidence type="ECO:0000256" key="1">
    <source>
        <dbReference type="SAM" id="SignalP"/>
    </source>
</evidence>
<evidence type="ECO:0000313" key="3">
    <source>
        <dbReference type="Proteomes" id="UP000001055"/>
    </source>
</evidence>
<feature type="chain" id="PRO_5012677913" evidence="1">
    <location>
        <begin position="16"/>
        <end position="91"/>
    </location>
</feature>
<dbReference type="KEGG" id="pno:SNOG_09672"/>
<dbReference type="EMBL" id="CH445339">
    <property type="protein sequence ID" value="EAT82937.1"/>
    <property type="molecule type" value="Genomic_DNA"/>
</dbReference>
<gene>
    <name evidence="2" type="ORF">SNOG_09672</name>
</gene>
<dbReference type="Proteomes" id="UP000001055">
    <property type="component" value="Unassembled WGS sequence"/>
</dbReference>
<keyword evidence="1" id="KW-0732">Signal</keyword>
<sequence>MKAFFVLALAAFVAAGPLCTTSTSSSVAPVATPKPKTCNRICGDETLVCASGWYSVQRERVGKVLAGLAASKARVQMALSEQSLFWRSTEW</sequence>
<feature type="signal peptide" evidence="1">
    <location>
        <begin position="1"/>
        <end position="15"/>
    </location>
</feature>
<reference evidence="3" key="1">
    <citation type="journal article" date="2007" name="Plant Cell">
        <title>Dothideomycete-plant interactions illuminated by genome sequencing and EST analysis of the wheat pathogen Stagonospora nodorum.</title>
        <authorList>
            <person name="Hane J.K."/>
            <person name="Lowe R.G."/>
            <person name="Solomon P.S."/>
            <person name="Tan K.C."/>
            <person name="Schoch C.L."/>
            <person name="Spatafora J.W."/>
            <person name="Crous P.W."/>
            <person name="Kodira C."/>
            <person name="Birren B.W."/>
            <person name="Galagan J.E."/>
            <person name="Torriani S.F."/>
            <person name="McDonald B.A."/>
            <person name="Oliver R.P."/>
        </authorList>
    </citation>
    <scope>NUCLEOTIDE SEQUENCE [LARGE SCALE GENOMIC DNA]</scope>
    <source>
        <strain evidence="3">SN15 / ATCC MYA-4574 / FGSC 10173</strain>
    </source>
</reference>
<dbReference type="InParanoid" id="Q0UEZ2"/>
<accession>Q0UEZ2</accession>
<organism evidence="2 3">
    <name type="scientific">Phaeosphaeria nodorum (strain SN15 / ATCC MYA-4574 / FGSC 10173)</name>
    <name type="common">Glume blotch fungus</name>
    <name type="synonym">Parastagonospora nodorum</name>
    <dbReference type="NCBI Taxonomy" id="321614"/>
    <lineage>
        <taxon>Eukaryota</taxon>
        <taxon>Fungi</taxon>
        <taxon>Dikarya</taxon>
        <taxon>Ascomycota</taxon>
        <taxon>Pezizomycotina</taxon>
        <taxon>Dothideomycetes</taxon>
        <taxon>Pleosporomycetidae</taxon>
        <taxon>Pleosporales</taxon>
        <taxon>Pleosporineae</taxon>
        <taxon>Phaeosphaeriaceae</taxon>
        <taxon>Parastagonospora</taxon>
    </lineage>
</organism>
<protein>
    <submittedName>
        <fullName evidence="2">Uncharacterized protein</fullName>
    </submittedName>
</protein>
<evidence type="ECO:0000313" key="2">
    <source>
        <dbReference type="EMBL" id="EAT82937.1"/>
    </source>
</evidence>
<dbReference type="HOGENOM" id="CLU_2427774_0_0_1"/>